<dbReference type="Gene3D" id="3.30.190.20">
    <property type="match status" value="1"/>
</dbReference>
<evidence type="ECO:0000256" key="1">
    <source>
        <dbReference type="ARBA" id="ARBA00004496"/>
    </source>
</evidence>
<accession>A0A5J4P4B7</accession>
<organism evidence="12">
    <name type="scientific">termite gut metagenome</name>
    <dbReference type="NCBI Taxonomy" id="433724"/>
    <lineage>
        <taxon>unclassified sequences</taxon>
        <taxon>metagenomes</taxon>
        <taxon>organismal metagenomes</taxon>
    </lineage>
</organism>
<evidence type="ECO:0000256" key="4">
    <source>
        <dbReference type="ARBA" id="ARBA00022741"/>
    </source>
</evidence>
<evidence type="ECO:0000256" key="10">
    <source>
        <dbReference type="ARBA" id="ARBA00023204"/>
    </source>
</evidence>
<keyword evidence="9" id="KW-0238">DNA-binding</keyword>
<evidence type="ECO:0000256" key="5">
    <source>
        <dbReference type="ARBA" id="ARBA00022763"/>
    </source>
</evidence>
<gene>
    <name evidence="12" type="ORF">EZS27_044199</name>
</gene>
<dbReference type="InterPro" id="IPR041102">
    <property type="entry name" value="UvrA_inter"/>
</dbReference>
<keyword evidence="3" id="KW-0677">Repeat</keyword>
<name>A0A5J4P4B7_9ZZZZ</name>
<keyword evidence="2" id="KW-0963">Cytoplasm</keyword>
<evidence type="ECO:0000259" key="11">
    <source>
        <dbReference type="Pfam" id="PF17760"/>
    </source>
</evidence>
<dbReference type="EMBL" id="SNRY01011739">
    <property type="protein sequence ID" value="KAA6304157.1"/>
    <property type="molecule type" value="Genomic_DNA"/>
</dbReference>
<evidence type="ECO:0000313" key="12">
    <source>
        <dbReference type="EMBL" id="KAA6304157.1"/>
    </source>
</evidence>
<comment type="caution">
    <text evidence="12">The sequence shown here is derived from an EMBL/GenBank/DDBJ whole genome shotgun (WGS) entry which is preliminary data.</text>
</comment>
<dbReference type="GO" id="GO:0004518">
    <property type="term" value="F:nuclease activity"/>
    <property type="evidence" value="ECO:0007669"/>
    <property type="project" value="UniProtKB-KW"/>
</dbReference>
<evidence type="ECO:0000256" key="8">
    <source>
        <dbReference type="ARBA" id="ARBA00022881"/>
    </source>
</evidence>
<dbReference type="Pfam" id="PF17760">
    <property type="entry name" value="UvrA_inter"/>
    <property type="match status" value="1"/>
</dbReference>
<dbReference type="GO" id="GO:0006281">
    <property type="term" value="P:DNA repair"/>
    <property type="evidence" value="ECO:0007669"/>
    <property type="project" value="UniProtKB-KW"/>
</dbReference>
<keyword evidence="8" id="KW-0267">Excision nuclease</keyword>
<keyword evidence="4" id="KW-0547">Nucleotide-binding</keyword>
<feature type="non-terminal residue" evidence="12">
    <location>
        <position position="172"/>
    </location>
</feature>
<dbReference type="GO" id="GO:0005524">
    <property type="term" value="F:ATP binding"/>
    <property type="evidence" value="ECO:0007669"/>
    <property type="project" value="UniProtKB-KW"/>
</dbReference>
<dbReference type="PANTHER" id="PTHR43152:SF3">
    <property type="entry name" value="UVRABC SYSTEM PROTEIN A"/>
    <property type="match status" value="1"/>
</dbReference>
<proteinExistence type="predicted"/>
<keyword evidence="7" id="KW-0067">ATP-binding</keyword>
<reference evidence="12" key="1">
    <citation type="submission" date="2019-03" db="EMBL/GenBank/DDBJ databases">
        <title>Single cell metagenomics reveals metabolic interactions within the superorganism composed of flagellate Streblomastix strix and complex community of Bacteroidetes bacteria on its surface.</title>
        <authorList>
            <person name="Treitli S.C."/>
            <person name="Kolisko M."/>
            <person name="Husnik F."/>
            <person name="Keeling P."/>
            <person name="Hampl V."/>
        </authorList>
    </citation>
    <scope>NUCLEOTIDE SEQUENCE</scope>
    <source>
        <strain evidence="12">STM</strain>
    </source>
</reference>
<dbReference type="GO" id="GO:0005737">
    <property type="term" value="C:cytoplasm"/>
    <property type="evidence" value="ECO:0007669"/>
    <property type="project" value="UniProtKB-SubCell"/>
</dbReference>
<sequence>VGKTISPVSGQEVKKQSIEDIVNCMIAYPQETRYTVLSPIPPLPEGKEERKRLEIYLKMGFSRIDVDGEVMRIEDLISDDAYLGKTIEGCFIVIDRLSVDYGKDSISRLTDSAETAMYEGNGSCMLCFYLPEGTVKHTFSNKFEADGITFEEPTDQMFSFNSPVGACPDCEG</sequence>
<evidence type="ECO:0000256" key="3">
    <source>
        <dbReference type="ARBA" id="ARBA00022737"/>
    </source>
</evidence>
<protein>
    <submittedName>
        <fullName evidence="12">UvrABC system protein A</fullName>
    </submittedName>
</protein>
<feature type="non-terminal residue" evidence="12">
    <location>
        <position position="1"/>
    </location>
</feature>
<evidence type="ECO:0000256" key="6">
    <source>
        <dbReference type="ARBA" id="ARBA00022769"/>
    </source>
</evidence>
<dbReference type="GO" id="GO:0003677">
    <property type="term" value="F:DNA binding"/>
    <property type="evidence" value="ECO:0007669"/>
    <property type="project" value="UniProtKB-KW"/>
</dbReference>
<evidence type="ECO:0000256" key="2">
    <source>
        <dbReference type="ARBA" id="ARBA00022490"/>
    </source>
</evidence>
<evidence type="ECO:0000256" key="9">
    <source>
        <dbReference type="ARBA" id="ARBA00023125"/>
    </source>
</evidence>
<dbReference type="AlphaFoldDB" id="A0A5J4P4B7"/>
<keyword evidence="10" id="KW-0234">DNA repair</keyword>
<keyword evidence="6" id="KW-0228">DNA excision</keyword>
<dbReference type="PANTHER" id="PTHR43152">
    <property type="entry name" value="UVRABC SYSTEM PROTEIN A"/>
    <property type="match status" value="1"/>
</dbReference>
<feature type="domain" description="UvrA interaction" evidence="11">
    <location>
        <begin position="16"/>
        <end position="125"/>
    </location>
</feature>
<keyword evidence="5" id="KW-0227">DNA damage</keyword>
<comment type="subcellular location">
    <subcellularLocation>
        <location evidence="1">Cytoplasm</location>
    </subcellularLocation>
</comment>
<evidence type="ECO:0000256" key="7">
    <source>
        <dbReference type="ARBA" id="ARBA00022840"/>
    </source>
</evidence>